<dbReference type="GO" id="GO:0030214">
    <property type="term" value="P:hyaluronan catabolic process"/>
    <property type="evidence" value="ECO:0007669"/>
    <property type="project" value="TreeGrafter"/>
</dbReference>
<accession>A0A0K0CUS1</accession>
<dbReference type="PRINTS" id="PR00846">
    <property type="entry name" value="GLHYDRLASE56"/>
</dbReference>
<proteinExistence type="inferred from homology"/>
<dbReference type="WBParaSite" id="ACAC_0000100101-mRNA-1">
    <property type="protein sequence ID" value="ACAC_0000100101-mRNA-1"/>
    <property type="gene ID" value="ACAC_0000100101"/>
</dbReference>
<dbReference type="InterPro" id="IPR018155">
    <property type="entry name" value="Hyaluronidase"/>
</dbReference>
<evidence type="ECO:0000313" key="7">
    <source>
        <dbReference type="Proteomes" id="UP000035642"/>
    </source>
</evidence>
<dbReference type="GO" id="GO:0005975">
    <property type="term" value="P:carbohydrate metabolic process"/>
    <property type="evidence" value="ECO:0007669"/>
    <property type="project" value="UniProtKB-UniRule"/>
</dbReference>
<dbReference type="InterPro" id="IPR013785">
    <property type="entry name" value="Aldolase_TIM"/>
</dbReference>
<dbReference type="PANTHER" id="PTHR11769:SF35">
    <property type="entry name" value="HYALURONIDASE"/>
    <property type="match status" value="1"/>
</dbReference>
<evidence type="ECO:0000256" key="5">
    <source>
        <dbReference type="PIRSR" id="PIRSR038193-3"/>
    </source>
</evidence>
<dbReference type="STRING" id="6313.A0A0K0CUS1"/>
<dbReference type="Pfam" id="PF01630">
    <property type="entry name" value="Glyco_hydro_56"/>
    <property type="match status" value="1"/>
</dbReference>
<evidence type="ECO:0000256" key="3">
    <source>
        <dbReference type="PIRNR" id="PIRNR038193"/>
    </source>
</evidence>
<evidence type="ECO:0000256" key="1">
    <source>
        <dbReference type="ARBA" id="ARBA00008871"/>
    </source>
</evidence>
<dbReference type="Proteomes" id="UP000035642">
    <property type="component" value="Unassembled WGS sequence"/>
</dbReference>
<feature type="active site" description="Proton donor" evidence="4">
    <location>
        <position position="105"/>
    </location>
</feature>
<dbReference type="Gene3D" id="3.20.20.70">
    <property type="entry name" value="Aldolase class I"/>
    <property type="match status" value="1"/>
</dbReference>
<name>A0A0K0CUS1_ANGCA</name>
<keyword evidence="6" id="KW-0378">Hydrolase</keyword>
<reference evidence="7" key="1">
    <citation type="submission" date="2012-09" db="EMBL/GenBank/DDBJ databases">
        <authorList>
            <person name="Martin A.A."/>
        </authorList>
    </citation>
    <scope>NUCLEOTIDE SEQUENCE</scope>
</reference>
<dbReference type="PANTHER" id="PTHR11769">
    <property type="entry name" value="HYALURONIDASE"/>
    <property type="match status" value="1"/>
</dbReference>
<sequence length="321" mass="36927">MLKSLALKTFLSVGTGKVFLDSSKSWHSNPSTPIGHEFLGDQIVIFYEYNFGYFPYFNNGDVNEPVNGGLPQNCSIDKHLARVSEQIRAAIPREDFSGIAVIDFEEWRPLYKLNWGKKSVYKKESIRLVRQQYPSISNKSAEEMARKEFEAAAKKIFLSTIRLGRQLRPYARWGFYGFPYCNYDAGSSSTNMLCNEVFREYNNKMSFIFEASTALFPSIYLSLKGTSLQNYHYIQVSLHLQERICPKEIYCLRITFSQYFLLQKDMCNSLKQAADLGARGIILWSTSKNMKQRCNGLAEYVRINRSILPVACKSSRVRSAR</sequence>
<reference evidence="8" key="2">
    <citation type="submission" date="2017-02" db="UniProtKB">
        <authorList>
            <consortium name="WormBaseParasite"/>
        </authorList>
    </citation>
    <scope>IDENTIFICATION</scope>
</reference>
<dbReference type="GO" id="GO:0004415">
    <property type="term" value="F:hyalurononglucosaminidase activity"/>
    <property type="evidence" value="ECO:0007669"/>
    <property type="project" value="UniProtKB-UniRule"/>
</dbReference>
<comment type="similarity">
    <text evidence="1 3 6">Belongs to the glycosyl hydrolase 56 family.</text>
</comment>
<organism evidence="7 8">
    <name type="scientific">Angiostrongylus cantonensis</name>
    <name type="common">Rat lungworm</name>
    <dbReference type="NCBI Taxonomy" id="6313"/>
    <lineage>
        <taxon>Eukaryota</taxon>
        <taxon>Metazoa</taxon>
        <taxon>Ecdysozoa</taxon>
        <taxon>Nematoda</taxon>
        <taxon>Chromadorea</taxon>
        <taxon>Rhabditida</taxon>
        <taxon>Rhabditina</taxon>
        <taxon>Rhabditomorpha</taxon>
        <taxon>Strongyloidea</taxon>
        <taxon>Metastrongylidae</taxon>
        <taxon>Angiostrongylus</taxon>
    </lineage>
</organism>
<evidence type="ECO:0000256" key="4">
    <source>
        <dbReference type="PIRSR" id="PIRSR038193-1"/>
    </source>
</evidence>
<dbReference type="AlphaFoldDB" id="A0A0K0CUS1"/>
<feature type="disulfide bond" evidence="5">
    <location>
        <begin position="181"/>
        <end position="194"/>
    </location>
</feature>
<comment type="catalytic activity">
    <reaction evidence="6">
        <text>Random hydrolysis of (1-&gt;4)-linkages between N-acetyl-beta-D-glucosamine and D-glucuronate residues in hyaluronate.</text>
        <dbReference type="EC" id="3.2.1.35"/>
    </reaction>
</comment>
<dbReference type="SUPFAM" id="SSF51445">
    <property type="entry name" value="(Trans)glycosidases"/>
    <property type="match status" value="1"/>
</dbReference>
<evidence type="ECO:0000313" key="8">
    <source>
        <dbReference type="WBParaSite" id="ACAC_0000100101-mRNA-1"/>
    </source>
</evidence>
<evidence type="ECO:0000256" key="6">
    <source>
        <dbReference type="RuleBase" id="RU610713"/>
    </source>
</evidence>
<dbReference type="PIRSF" id="PIRSF038193">
    <property type="entry name" value="Hyaluronidase"/>
    <property type="match status" value="1"/>
</dbReference>
<evidence type="ECO:0000256" key="2">
    <source>
        <dbReference type="ARBA" id="ARBA00023157"/>
    </source>
</evidence>
<keyword evidence="6" id="KW-0326">Glycosidase</keyword>
<dbReference type="InterPro" id="IPR017853">
    <property type="entry name" value="GH"/>
</dbReference>
<keyword evidence="7" id="KW-1185">Reference proteome</keyword>
<protein>
    <recommendedName>
        <fullName evidence="6">Hyaluronidase</fullName>
        <ecNumber evidence="6">3.2.1.35</ecNumber>
    </recommendedName>
</protein>
<dbReference type="EC" id="3.2.1.35" evidence="6"/>
<keyword evidence="2 5" id="KW-1015">Disulfide bond</keyword>